<reference evidence="3 4" key="1">
    <citation type="journal article" date="2024" name="Nat. Commun.">
        <title>Phylogenomics reveals the evolutionary origins of lichenization in chlorophyte algae.</title>
        <authorList>
            <person name="Puginier C."/>
            <person name="Libourel C."/>
            <person name="Otte J."/>
            <person name="Skaloud P."/>
            <person name="Haon M."/>
            <person name="Grisel S."/>
            <person name="Petersen M."/>
            <person name="Berrin J.G."/>
            <person name="Delaux P.M."/>
            <person name="Dal Grande F."/>
            <person name="Keller J."/>
        </authorList>
    </citation>
    <scope>NUCLEOTIDE SEQUENCE [LARGE SCALE GENOMIC DNA]</scope>
    <source>
        <strain evidence="3 4">SAG 2043</strain>
    </source>
</reference>
<proteinExistence type="predicted"/>
<gene>
    <name evidence="3" type="ORF">WJX72_008336</name>
</gene>
<dbReference type="EMBL" id="JALJOR010000002">
    <property type="protein sequence ID" value="KAK9824177.1"/>
    <property type="molecule type" value="Genomic_DNA"/>
</dbReference>
<keyword evidence="4" id="KW-1185">Reference proteome</keyword>
<evidence type="ECO:0000313" key="3">
    <source>
        <dbReference type="EMBL" id="KAK9824177.1"/>
    </source>
</evidence>
<dbReference type="Pfam" id="PF00226">
    <property type="entry name" value="DnaJ"/>
    <property type="match status" value="1"/>
</dbReference>
<dbReference type="PRINTS" id="PR00625">
    <property type="entry name" value="JDOMAIN"/>
</dbReference>
<dbReference type="PANTHER" id="PTHR43948:SF10">
    <property type="entry name" value="MRJ, ISOFORM E"/>
    <property type="match status" value="1"/>
</dbReference>
<feature type="region of interest" description="Disordered" evidence="1">
    <location>
        <begin position="261"/>
        <end position="310"/>
    </location>
</feature>
<feature type="compositionally biased region" description="Pro residues" evidence="1">
    <location>
        <begin position="272"/>
        <end position="284"/>
    </location>
</feature>
<protein>
    <recommendedName>
        <fullName evidence="2">J domain-containing protein</fullName>
    </recommendedName>
</protein>
<dbReference type="SUPFAM" id="SSF46565">
    <property type="entry name" value="Chaperone J-domain"/>
    <property type="match status" value="1"/>
</dbReference>
<evidence type="ECO:0000259" key="2">
    <source>
        <dbReference type="PROSITE" id="PS50076"/>
    </source>
</evidence>
<dbReference type="SMART" id="SM00271">
    <property type="entry name" value="DnaJ"/>
    <property type="match status" value="1"/>
</dbReference>
<organism evidence="3 4">
    <name type="scientific">[Myrmecia] bisecta</name>
    <dbReference type="NCBI Taxonomy" id="41462"/>
    <lineage>
        <taxon>Eukaryota</taxon>
        <taxon>Viridiplantae</taxon>
        <taxon>Chlorophyta</taxon>
        <taxon>core chlorophytes</taxon>
        <taxon>Trebouxiophyceae</taxon>
        <taxon>Trebouxiales</taxon>
        <taxon>Trebouxiaceae</taxon>
        <taxon>Myrmecia</taxon>
    </lineage>
</organism>
<accession>A0AAW1QSV1</accession>
<dbReference type="GO" id="GO:0005737">
    <property type="term" value="C:cytoplasm"/>
    <property type="evidence" value="ECO:0007669"/>
    <property type="project" value="TreeGrafter"/>
</dbReference>
<sequence length="310" mass="34031">MPDPYELLGVSHTATQDEVKRAYRKACLRHHPDLSPPAQRAEAEASFKQVSEAYNLLSKGGPSRGQEGHAFGNRQRATWTSSQARRFFNRGLAIIICVPLVLTGIRIGMAYPKFTSEAWRGHGLMNPPVNPFLKDESAAATSIVKEIDLTKDGKESIYDVKAKIATAFGSKMSPDQLLLYFGPNERRMGKQFLNDPTVDEKELLLHQYSCLSWLERFPHWHLSVRLMPATPPPPGVATVRAAALSEGKDPDKAVKEGRTKGEIPNITDLPAPWGPKPYTAPPPGSDALLAYQPPNYPATSSPAINELVAA</sequence>
<feature type="domain" description="J" evidence="2">
    <location>
        <begin position="3"/>
        <end position="72"/>
    </location>
</feature>
<evidence type="ECO:0000256" key="1">
    <source>
        <dbReference type="SAM" id="MobiDB-lite"/>
    </source>
</evidence>
<comment type="caution">
    <text evidence="3">The sequence shown here is derived from an EMBL/GenBank/DDBJ whole genome shotgun (WGS) entry which is preliminary data.</text>
</comment>
<dbReference type="InterPro" id="IPR036869">
    <property type="entry name" value="J_dom_sf"/>
</dbReference>
<dbReference type="GO" id="GO:0005634">
    <property type="term" value="C:nucleus"/>
    <property type="evidence" value="ECO:0007669"/>
    <property type="project" value="TreeGrafter"/>
</dbReference>
<dbReference type="Proteomes" id="UP001489004">
    <property type="component" value="Unassembled WGS sequence"/>
</dbReference>
<dbReference type="PANTHER" id="PTHR43948">
    <property type="entry name" value="DNAJ HOMOLOG SUBFAMILY B"/>
    <property type="match status" value="1"/>
</dbReference>
<dbReference type="PROSITE" id="PS50076">
    <property type="entry name" value="DNAJ_2"/>
    <property type="match status" value="1"/>
</dbReference>
<name>A0AAW1QSV1_9CHLO</name>
<dbReference type="CDD" id="cd06257">
    <property type="entry name" value="DnaJ"/>
    <property type="match status" value="1"/>
</dbReference>
<dbReference type="InterPro" id="IPR001623">
    <property type="entry name" value="DnaJ_domain"/>
</dbReference>
<dbReference type="Gene3D" id="1.10.287.110">
    <property type="entry name" value="DnaJ domain"/>
    <property type="match status" value="1"/>
</dbReference>
<dbReference type="GO" id="GO:0051087">
    <property type="term" value="F:protein-folding chaperone binding"/>
    <property type="evidence" value="ECO:0007669"/>
    <property type="project" value="TreeGrafter"/>
</dbReference>
<evidence type="ECO:0000313" key="4">
    <source>
        <dbReference type="Proteomes" id="UP001489004"/>
    </source>
</evidence>
<dbReference type="GO" id="GO:0051082">
    <property type="term" value="F:unfolded protein binding"/>
    <property type="evidence" value="ECO:0007669"/>
    <property type="project" value="TreeGrafter"/>
</dbReference>
<dbReference type="GO" id="GO:0044183">
    <property type="term" value="F:protein folding chaperone"/>
    <property type="evidence" value="ECO:0007669"/>
    <property type="project" value="TreeGrafter"/>
</dbReference>
<dbReference type="AlphaFoldDB" id="A0AAW1QSV1"/>